<evidence type="ECO:0000256" key="1">
    <source>
        <dbReference type="ARBA" id="ARBA00005336"/>
    </source>
</evidence>
<name>A0A1M5WKE7_9FIRM</name>
<dbReference type="InterPro" id="IPR017853">
    <property type="entry name" value="GH"/>
</dbReference>
<dbReference type="GO" id="GO:0004553">
    <property type="term" value="F:hydrolase activity, hydrolyzing O-glycosyl compounds"/>
    <property type="evidence" value="ECO:0007669"/>
    <property type="project" value="InterPro"/>
</dbReference>
<dbReference type="OrthoDB" id="9805821at2"/>
<dbReference type="InterPro" id="IPR001764">
    <property type="entry name" value="Glyco_hydro_3_N"/>
</dbReference>
<dbReference type="PANTHER" id="PTHR30480:SF16">
    <property type="entry name" value="GLYCOSIDE HYDROLASE FAMILY 3 DOMAIN PROTEIN"/>
    <property type="match status" value="1"/>
</dbReference>
<proteinExistence type="inferred from homology"/>
<dbReference type="NCBIfam" id="NF003740">
    <property type="entry name" value="PRK05337.1"/>
    <property type="match status" value="1"/>
</dbReference>
<evidence type="ECO:0000256" key="3">
    <source>
        <dbReference type="ARBA" id="ARBA00023295"/>
    </source>
</evidence>
<dbReference type="STRING" id="1123281.SAMN02745180_01278"/>
<dbReference type="InterPro" id="IPR050226">
    <property type="entry name" value="NagZ_Beta-hexosaminidase"/>
</dbReference>
<accession>A0A1M5WKE7</accession>
<organism evidence="5 6">
    <name type="scientific">Sporanaerobacter acetigenes DSM 13106</name>
    <dbReference type="NCBI Taxonomy" id="1123281"/>
    <lineage>
        <taxon>Bacteria</taxon>
        <taxon>Bacillati</taxon>
        <taxon>Bacillota</taxon>
        <taxon>Tissierellia</taxon>
        <taxon>Tissierellales</taxon>
        <taxon>Sporanaerobacteraceae</taxon>
        <taxon>Sporanaerobacter</taxon>
    </lineage>
</organism>
<reference evidence="5 6" key="1">
    <citation type="submission" date="2016-11" db="EMBL/GenBank/DDBJ databases">
        <authorList>
            <person name="Jaros S."/>
            <person name="Januszkiewicz K."/>
            <person name="Wedrychowicz H."/>
        </authorList>
    </citation>
    <scope>NUCLEOTIDE SEQUENCE [LARGE SCALE GENOMIC DNA]</scope>
    <source>
        <strain evidence="5 6">DSM 13106</strain>
    </source>
</reference>
<evidence type="ECO:0000256" key="2">
    <source>
        <dbReference type="ARBA" id="ARBA00022801"/>
    </source>
</evidence>
<dbReference type="InterPro" id="IPR036962">
    <property type="entry name" value="Glyco_hydro_3_N_sf"/>
</dbReference>
<dbReference type="SUPFAM" id="SSF51445">
    <property type="entry name" value="(Trans)glycosidases"/>
    <property type="match status" value="1"/>
</dbReference>
<evidence type="ECO:0000313" key="6">
    <source>
        <dbReference type="Proteomes" id="UP000184389"/>
    </source>
</evidence>
<comment type="similarity">
    <text evidence="1">Belongs to the glycosyl hydrolase 3 family.</text>
</comment>
<dbReference type="Gene3D" id="3.20.20.300">
    <property type="entry name" value="Glycoside hydrolase, family 3, N-terminal domain"/>
    <property type="match status" value="1"/>
</dbReference>
<dbReference type="GO" id="GO:0009254">
    <property type="term" value="P:peptidoglycan turnover"/>
    <property type="evidence" value="ECO:0007669"/>
    <property type="project" value="TreeGrafter"/>
</dbReference>
<dbReference type="PANTHER" id="PTHR30480">
    <property type="entry name" value="BETA-HEXOSAMINIDASE-RELATED"/>
    <property type="match status" value="1"/>
</dbReference>
<evidence type="ECO:0000313" key="5">
    <source>
        <dbReference type="EMBL" id="SHH87912.1"/>
    </source>
</evidence>
<evidence type="ECO:0000259" key="4">
    <source>
        <dbReference type="Pfam" id="PF00933"/>
    </source>
</evidence>
<dbReference type="Pfam" id="PF00933">
    <property type="entry name" value="Glyco_hydro_3"/>
    <property type="match status" value="1"/>
</dbReference>
<gene>
    <name evidence="5" type="ORF">SAMN02745180_01278</name>
</gene>
<dbReference type="GO" id="GO:0005975">
    <property type="term" value="P:carbohydrate metabolic process"/>
    <property type="evidence" value="ECO:0007669"/>
    <property type="project" value="InterPro"/>
</dbReference>
<keyword evidence="6" id="KW-1185">Reference proteome</keyword>
<keyword evidence="3" id="KW-0326">Glycosidase</keyword>
<dbReference type="EMBL" id="FQXR01000005">
    <property type="protein sequence ID" value="SHH87912.1"/>
    <property type="molecule type" value="Genomic_DNA"/>
</dbReference>
<feature type="domain" description="Glycoside hydrolase family 3 N-terminal" evidence="4">
    <location>
        <begin position="54"/>
        <end position="376"/>
    </location>
</feature>
<protein>
    <submittedName>
        <fullName evidence="5">Beta-N-acetylhexosaminidase</fullName>
    </submittedName>
</protein>
<sequence>MNKKLCIFMIVIFALLLNGCQKNEDIPKKEDIKDMEESEEEKIDSIKESMINMTMEEKIGQLLIVGIEGTAIEENTIELIEDYKVGGFILFSRNINDEHQTLELLNSLKKANSNNDIPLFLSIDEEGGRVSRLPKSFEKLPEAKKIGDINDKDFSFKYGKILGERVKSLGFNMDFAPVLDINSNPKNPTIGNRAFGSTIDVVVYNGLEVMEGIQSVGVVPSIKHFPGHGDTSIDSHLDLPIIDKNLNDLKEFELVPFKRAIDEGADMVMVGHMLLADVDADNPSSLSKKVITDVLRHDLKYDKVVITDDMTMGAIVKNYDIGEASLKSLKAGSDIVLICHGYENSKKVIDTLKKAVEDGDITEDEIDEKVYRILKVKDKYRLNDEKVKYANIEKINIETRKILDKYIK</sequence>
<dbReference type="AlphaFoldDB" id="A0A1M5WKE7"/>
<dbReference type="Proteomes" id="UP000184389">
    <property type="component" value="Unassembled WGS sequence"/>
</dbReference>
<keyword evidence="2" id="KW-0378">Hydrolase</keyword>